<evidence type="ECO:0000313" key="1">
    <source>
        <dbReference type="EMBL" id="GAL30467.1"/>
    </source>
</evidence>
<evidence type="ECO:0000313" key="2">
    <source>
        <dbReference type="Proteomes" id="UP000029223"/>
    </source>
</evidence>
<reference evidence="2" key="1">
    <citation type="submission" date="2014-09" db="EMBL/GenBank/DDBJ databases">
        <title>Vibrio variabilis JCM 19239. (C206) whole genome shotgun sequence.</title>
        <authorList>
            <person name="Sawabe T."/>
            <person name="Meirelles P."/>
            <person name="Nakanishi M."/>
            <person name="Sayaka M."/>
            <person name="Hattori M."/>
            <person name="Ohkuma M."/>
        </authorList>
    </citation>
    <scope>NUCLEOTIDE SEQUENCE [LARGE SCALE GENOMIC DNA]</scope>
    <source>
        <strain evidence="2">JCM 19239</strain>
    </source>
</reference>
<dbReference type="Proteomes" id="UP000029223">
    <property type="component" value="Unassembled WGS sequence"/>
</dbReference>
<dbReference type="EMBL" id="BBMS01000096">
    <property type="protein sequence ID" value="GAL30467.1"/>
    <property type="molecule type" value="Genomic_DNA"/>
</dbReference>
<sequence length="96" mass="11028">MKKNHITKNLVDNSELLQAMLANDDKRIVNQDIENRVHFNADFENAAILEARIATVAEDYPRFGRKEWLKCLISMSRPSTTKRLQVALVLCLVMKA</sequence>
<proteinExistence type="predicted"/>
<organism evidence="1 2">
    <name type="scientific">Vibrio variabilis</name>
    <dbReference type="NCBI Taxonomy" id="990271"/>
    <lineage>
        <taxon>Bacteria</taxon>
        <taxon>Pseudomonadati</taxon>
        <taxon>Pseudomonadota</taxon>
        <taxon>Gammaproteobacteria</taxon>
        <taxon>Vibrionales</taxon>
        <taxon>Vibrionaceae</taxon>
        <taxon>Vibrio</taxon>
    </lineage>
</organism>
<gene>
    <name evidence="1" type="ORF">JCM19239_1343</name>
</gene>
<name>A0ABQ0JNY0_9VIBR</name>
<accession>A0ABQ0JNY0</accession>
<comment type="caution">
    <text evidence="1">The sequence shown here is derived from an EMBL/GenBank/DDBJ whole genome shotgun (WGS) entry which is preliminary data.</text>
</comment>
<keyword evidence="2" id="KW-1185">Reference proteome</keyword>
<protein>
    <submittedName>
        <fullName evidence="1">Uncharacterized protein</fullName>
    </submittedName>
</protein>